<protein>
    <submittedName>
        <fullName evidence="2">ParB protein</fullName>
    </submittedName>
</protein>
<organism evidence="2">
    <name type="scientific">Siphoviridae sp. ctoOf8</name>
    <dbReference type="NCBI Taxonomy" id="2825668"/>
    <lineage>
        <taxon>Viruses</taxon>
        <taxon>Duplodnaviria</taxon>
        <taxon>Heunggongvirae</taxon>
        <taxon>Uroviricota</taxon>
        <taxon>Caudoviricetes</taxon>
    </lineage>
</organism>
<sequence>MAEEQSKGIQQIEGCEVIYDMGSGLVIAKVPLDKVKEQDINARIMKNEMQDQLTANIKKRGQLESLPLFVLVDGKLEIISGHHRVKSARAAEMKEIIAIVDVSGLSRSKIAAKQLAHNAISGFDDDSTLREIVKMIDDVDDMIESFVGKDIMEEPLEQYEKMFSPSVQFDFKNVTFTFLPHQVKDMDVLIKDLESKAPEIVGIASYEQCKAFVETLSKYQKFTDIRNVGAAIHAMVESANRKMDDAGFDTETEEEWTYLAKVFGNNAIPASAAEVIKKALKKAEKEGTITSKNRWQIIEYWAADYLAGK</sequence>
<dbReference type="SMART" id="SM00470">
    <property type="entry name" value="ParB"/>
    <property type="match status" value="1"/>
</dbReference>
<dbReference type="EMBL" id="BK015646">
    <property type="protein sequence ID" value="DAE17784.1"/>
    <property type="molecule type" value="Genomic_DNA"/>
</dbReference>
<dbReference type="InterPro" id="IPR036086">
    <property type="entry name" value="ParB/Sulfiredoxin_sf"/>
</dbReference>
<reference evidence="2" key="1">
    <citation type="journal article" date="2021" name="Proc. Natl. Acad. Sci. U.S.A.">
        <title>A Catalog of Tens of Thousands of Viruses from Human Metagenomes Reveals Hidden Associations with Chronic Diseases.</title>
        <authorList>
            <person name="Tisza M.J."/>
            <person name="Buck C.B."/>
        </authorList>
    </citation>
    <scope>NUCLEOTIDE SEQUENCE</scope>
    <source>
        <strain evidence="2">CtoOf8</strain>
    </source>
</reference>
<proteinExistence type="predicted"/>
<dbReference type="InterPro" id="IPR003115">
    <property type="entry name" value="ParB_N"/>
</dbReference>
<accession>A0A8S5QFC9</accession>
<evidence type="ECO:0000259" key="1">
    <source>
        <dbReference type="SMART" id="SM00470"/>
    </source>
</evidence>
<dbReference type="SUPFAM" id="SSF110849">
    <property type="entry name" value="ParB/Sulfiredoxin"/>
    <property type="match status" value="1"/>
</dbReference>
<dbReference type="Gene3D" id="3.90.1530.10">
    <property type="entry name" value="Conserved hypothetical protein from pyrococcus furiosus pfu- 392566-001, ParB domain"/>
    <property type="match status" value="1"/>
</dbReference>
<name>A0A8S5QFC9_9CAUD</name>
<feature type="domain" description="ParB-like N-terminal" evidence="1">
    <location>
        <begin position="28"/>
        <end position="119"/>
    </location>
</feature>
<evidence type="ECO:0000313" key="2">
    <source>
        <dbReference type="EMBL" id="DAE17784.1"/>
    </source>
</evidence>
<dbReference type="Pfam" id="PF02195">
    <property type="entry name" value="ParB_N"/>
    <property type="match status" value="1"/>
</dbReference>